<dbReference type="InterPro" id="IPR035979">
    <property type="entry name" value="RBD_domain_sf"/>
</dbReference>
<proteinExistence type="predicted"/>
<protein>
    <recommendedName>
        <fullName evidence="1">Mei2-like C-terminal RNA recognition motif domain-containing protein</fullName>
    </recommendedName>
</protein>
<accession>A0A7S2K6Y0</accession>
<name>A0A7S2K6Y0_9DINO</name>
<gene>
    <name evidence="2" type="ORF">BRAN1462_LOCUS27067</name>
</gene>
<dbReference type="EMBL" id="HBGW01042737">
    <property type="protein sequence ID" value="CAD9568060.1"/>
    <property type="molecule type" value="Transcribed_RNA"/>
</dbReference>
<dbReference type="AlphaFoldDB" id="A0A7S2K6Y0"/>
<evidence type="ECO:0000259" key="1">
    <source>
        <dbReference type="Pfam" id="PF04059"/>
    </source>
</evidence>
<organism evidence="2">
    <name type="scientific">Zooxanthella nutricula</name>
    <dbReference type="NCBI Taxonomy" id="1333877"/>
    <lineage>
        <taxon>Eukaryota</taxon>
        <taxon>Sar</taxon>
        <taxon>Alveolata</taxon>
        <taxon>Dinophyceae</taxon>
        <taxon>Peridiniales</taxon>
        <taxon>Peridiniales incertae sedis</taxon>
        <taxon>Zooxanthella</taxon>
    </lineage>
</organism>
<dbReference type="SUPFAM" id="SSF54928">
    <property type="entry name" value="RNA-binding domain, RBD"/>
    <property type="match status" value="1"/>
</dbReference>
<evidence type="ECO:0000313" key="2">
    <source>
        <dbReference type="EMBL" id="CAD9568060.1"/>
    </source>
</evidence>
<dbReference type="InterPro" id="IPR007201">
    <property type="entry name" value="Mei2-like_Rrm_C"/>
</dbReference>
<dbReference type="GO" id="GO:0003676">
    <property type="term" value="F:nucleic acid binding"/>
    <property type="evidence" value="ECO:0007669"/>
    <property type="project" value="InterPro"/>
</dbReference>
<dbReference type="Pfam" id="PF04059">
    <property type="entry name" value="RRM_2"/>
    <property type="match status" value="1"/>
</dbReference>
<feature type="domain" description="Mei2-like C-terminal RNA recognition motif" evidence="1">
    <location>
        <begin position="11"/>
        <end position="78"/>
    </location>
</feature>
<reference evidence="2" key="1">
    <citation type="submission" date="2021-01" db="EMBL/GenBank/DDBJ databases">
        <authorList>
            <person name="Corre E."/>
            <person name="Pelletier E."/>
            <person name="Niang G."/>
            <person name="Scheremetjew M."/>
            <person name="Finn R."/>
            <person name="Kale V."/>
            <person name="Holt S."/>
            <person name="Cochrane G."/>
            <person name="Meng A."/>
            <person name="Brown T."/>
            <person name="Cohen L."/>
        </authorList>
    </citation>
    <scope>NUCLEOTIDE SEQUENCE</scope>
    <source>
        <strain evidence="2">RCC3387</strain>
    </source>
</reference>
<sequence length="135" mass="15272">MLLELLNRRGFAGRYDFVYLPHCFQTHVSLGYAFVNFATHADACLAHGRFAGFNAWCIPSGKVCEAAWCNSDQQGLRANVERYRNSSVMHPSVKEEFRPVKLLEGKLVRFPPPTRKVWPPHANFGVRARAKAHSA</sequence>